<keyword evidence="2" id="KW-1185">Reference proteome</keyword>
<dbReference type="EMBL" id="CYHB01000008">
    <property type="protein sequence ID" value="CUA88111.1"/>
    <property type="molecule type" value="Genomic_DNA"/>
</dbReference>
<dbReference type="PROSITE" id="PS51257">
    <property type="entry name" value="PROKAR_LIPOPROTEIN"/>
    <property type="match status" value="1"/>
</dbReference>
<evidence type="ECO:0000313" key="1">
    <source>
        <dbReference type="EMBL" id="CUA88111.1"/>
    </source>
</evidence>
<name>A0A0K6HB68_9GAMM</name>
<accession>A0A0K6HB68</accession>
<protein>
    <recommendedName>
        <fullName evidence="3">Lipoprotein</fullName>
    </recommendedName>
</protein>
<organism evidence="1 2">
    <name type="scientific">Pseudidiomarina woesei</name>
    <dbReference type="NCBI Taxonomy" id="1381080"/>
    <lineage>
        <taxon>Bacteria</taxon>
        <taxon>Pseudomonadati</taxon>
        <taxon>Pseudomonadota</taxon>
        <taxon>Gammaproteobacteria</taxon>
        <taxon>Alteromonadales</taxon>
        <taxon>Idiomarinaceae</taxon>
        <taxon>Pseudidiomarina</taxon>
    </lineage>
</organism>
<reference evidence="2" key="1">
    <citation type="submission" date="2015-08" db="EMBL/GenBank/DDBJ databases">
        <authorList>
            <person name="Varghese N."/>
        </authorList>
    </citation>
    <scope>NUCLEOTIDE SEQUENCE [LARGE SCALE GENOMIC DNA]</scope>
    <source>
        <strain evidence="2">DSM 27808</strain>
    </source>
</reference>
<dbReference type="AlphaFoldDB" id="A0A0K6HB68"/>
<proteinExistence type="predicted"/>
<dbReference type="Proteomes" id="UP000182598">
    <property type="component" value="Unassembled WGS sequence"/>
</dbReference>
<gene>
    <name evidence="1" type="ORF">Ga0061064_2062</name>
</gene>
<evidence type="ECO:0000313" key="2">
    <source>
        <dbReference type="Proteomes" id="UP000182598"/>
    </source>
</evidence>
<sequence>MYKFLLGLIISTMVVLVACSPQEQETFVKPATAQPSVAKSATKHREVSLSQSHAQAVQLAFPL</sequence>
<evidence type="ECO:0008006" key="3">
    <source>
        <dbReference type="Google" id="ProtNLM"/>
    </source>
</evidence>